<dbReference type="Proteomes" id="UP001163603">
    <property type="component" value="Chromosome 3"/>
</dbReference>
<gene>
    <name evidence="1" type="ORF">Pint_06161</name>
</gene>
<evidence type="ECO:0000313" key="1">
    <source>
        <dbReference type="EMBL" id="KAJ0045694.1"/>
    </source>
</evidence>
<protein>
    <submittedName>
        <fullName evidence="1">Uncharacterized protein</fullName>
    </submittedName>
</protein>
<keyword evidence="2" id="KW-1185">Reference proteome</keyword>
<organism evidence="1 2">
    <name type="scientific">Pistacia integerrima</name>
    <dbReference type="NCBI Taxonomy" id="434235"/>
    <lineage>
        <taxon>Eukaryota</taxon>
        <taxon>Viridiplantae</taxon>
        <taxon>Streptophyta</taxon>
        <taxon>Embryophyta</taxon>
        <taxon>Tracheophyta</taxon>
        <taxon>Spermatophyta</taxon>
        <taxon>Magnoliopsida</taxon>
        <taxon>eudicotyledons</taxon>
        <taxon>Gunneridae</taxon>
        <taxon>Pentapetalae</taxon>
        <taxon>rosids</taxon>
        <taxon>malvids</taxon>
        <taxon>Sapindales</taxon>
        <taxon>Anacardiaceae</taxon>
        <taxon>Pistacia</taxon>
    </lineage>
</organism>
<proteinExistence type="predicted"/>
<reference evidence="2" key="1">
    <citation type="journal article" date="2023" name="G3 (Bethesda)">
        <title>Genome assembly and association tests identify interacting loci associated with vigor, precocity, and sex in interspecific pistachio rootstocks.</title>
        <authorList>
            <person name="Palmer W."/>
            <person name="Jacygrad E."/>
            <person name="Sagayaradj S."/>
            <person name="Cavanaugh K."/>
            <person name="Han R."/>
            <person name="Bertier L."/>
            <person name="Beede B."/>
            <person name="Kafkas S."/>
            <person name="Golino D."/>
            <person name="Preece J."/>
            <person name="Michelmore R."/>
        </authorList>
    </citation>
    <scope>NUCLEOTIDE SEQUENCE [LARGE SCALE GENOMIC DNA]</scope>
</reference>
<comment type="caution">
    <text evidence="1">The sequence shown here is derived from an EMBL/GenBank/DDBJ whole genome shotgun (WGS) entry which is preliminary data.</text>
</comment>
<evidence type="ECO:0000313" key="2">
    <source>
        <dbReference type="Proteomes" id="UP001163603"/>
    </source>
</evidence>
<dbReference type="EMBL" id="CM047738">
    <property type="protein sequence ID" value="KAJ0045694.1"/>
    <property type="molecule type" value="Genomic_DNA"/>
</dbReference>
<sequence length="193" mass="21469">MLSFLKKRSTHNILFIFILSIIIIIIIIITISPLAKANQPLNQTSLISQGNICSYSIEIETSCAAAAETTDHISVRFSDSAGNLIVVKHLKNPKLLYAPKNGGKKQGGGLQRCSINMFSANGACMKQSVCALYVKRVGSDEWRPGWIKVVHQEENGRAVPVSYTFYFRKFVPENVWFGFNYCHSRVGFMPHGG</sequence>
<accession>A0ACC0Z5V1</accession>
<name>A0ACC0Z5V1_9ROSI</name>